<comment type="caution">
    <text evidence="2">The sequence shown here is derived from an EMBL/GenBank/DDBJ whole genome shotgun (WGS) entry which is preliminary data.</text>
</comment>
<dbReference type="Proteomes" id="UP001498421">
    <property type="component" value="Unassembled WGS sequence"/>
</dbReference>
<feature type="compositionally biased region" description="Acidic residues" evidence="1">
    <location>
        <begin position="2500"/>
        <end position="2514"/>
    </location>
</feature>
<evidence type="ECO:0000313" key="3">
    <source>
        <dbReference type="Proteomes" id="UP001498421"/>
    </source>
</evidence>
<sequence>MPSPGSTILHVVFAGRGDAFYLEYTHVDATGQQQHMLVPLDGGPTRVAANRVFKGPYFKYYLAAGKHIWQQNFQDSDNTLPFAPTAIINSHPHDDHLDGLVSLMLTQLQNGGMQLPGPFVLPNQRCSGLKQVKDMAQVLGFQSSLGCSVQDSIGIKFYHPSPDAANKKMLSFLPPANNGNSLLQAQTMLLADRPVIALPKQVTVDTSSENLASILMETDDTKTVGQGRMFFTGDSVGHEIWNYVAGQHFSIYKIQHHGSLRNAQFYEYMETVDESVGQEGALYALMAYAYDNDPQALFVNPGPDAQGNIGLFIQYCFGTATNEIPLEYYKVLKARHLQYLELCVEGQGTGMRRVQTLPWNPELPLFMNKSPTVVWTAIVNNIKLQKPTASGGETYSGLFYDWPVPLEKRTRQIDVRPWTSALLSVPTFQNNFKALLLCGSIWKFFMSFTADAYVISANETHSHPSSATIAGLALAVHVRKPAQPVPLYITDGYSIDIEDAFTYIKEFGFDAQEVFSGKYLVIQCLTGGVYMSINGNGGNVANRDILGVTATLSVDADVANALEEAHTQFNSSNELIQNRTIALSTNARCQIVSSVQQAYLTIDQTTKLISLVGTAPTSPFVLYNSVQLGAVNFDQLQVAQMYSLPLGADLRFANPQYTNGTSSYEVGYQNAAGAWVRSYINTSSGQPVHAQVAWEDALPANGTEIFFSFDQVAPAPATLMSMESIEVPKSISMKDASAVAPSTTLSDFYVAADMKMPAQVTASQALQALVGLTNFTALGLGTDDENILQLQVDATSPVAFTDNGLDMQVSLATLTLVQDKTVTAASMTLTWSTSKDISLVISVTEGSTPVSTTKTLSAATALPVNLEKALTSMGVDSGALAKLSAANIVGYLVADPVGLFKLLSDRMPATLLMAGLFDLKPDLELSTVQASYDPTGMAMVKRAQIVCLTASTTWNSLLSLDGIDVELGEVGFMLEDTLLPSQSITMYGSAAFKAQGSEAIELLLSCDLNMKGQVEVTFAVSSTDSLDTLSGVLGSGTLTTATVPFCAAPLSSLAQTSELALTFTQSSKRTKDYMLSRISANTSFDDWKSFLPSEFPINNLVSVTNVRVSLDILNPLLPSQRTVGASVALELQTVADKVTQTVSLGFAAHPLGSFGDYDYRLSARAPGSGLSITDIASGMGIEGVADAMTAAGSLVSQLLEDVHIRSFSVGIEETDKVYSFTDWNLEVSVDQLDIIEDVLSISDVAVDLHYIGGRLTGDLTGTIQVESIVLECKLRLPTESIPGLIAINSPNGVSAADIASALDLSSLDSVPVLGSVLSTQLNTAHYTVGYIPTPGQEGTSSLSCLGYSFTFELDEMAFTDSITVEGLAVAIGYHSANDPYGPGKEQLVFSLKAAFNDSLVAQITYDSLVSEIQFTLTTPDPTKPAKISDLVSQLLGSSFQYALEPLIGDIAIQGATLTLSTAQDVQLEHFLVELVDQADAQFQGLPMSALRLEFTAAKAAQGSVPAVPETLVLHASIQKDTVGVQLKIACIAADATNPTQVSFSFKPTGLTIADLNDLFGTSTPSYQSPDGCPDFTTVAMKSLKGRMSLKTESTTGSSSLALDTFETIFETTTAIDILQSPEITLESLSLRVQYNNSTTSGQVFGHLVIETADIWAFFSKSSSGSEVFTGKLTLGDQQTPVPFDKLAANFLPSPDDYAIADVLGAPSKIPLLEFDVSLIAGQSIEVSGTGQATFSPQASGYTLSMSSVGGRVTRTQSSGTAVYNAFLIGELEFSNWSCVEVLISIGSGPTVLTAALATSSTTVDLSDITKSLSTDGSDVTSVSPSGTADMSFGNSAFLSINFDSTLSQIFFFGQLASPSSVYGMVLGQWVPSGTASDRQYLVSVATQDLSQIWSDLDATVLSNFDFTVAGAQILSWEDNVGSLCQALSGFEAAAKSADVTVTDVSSPLQTLPQNTQVPSGGAIFATIDLNGSSPISQGLSSSYETTMGQPKLTFYALMAPETPTTSDKSEFMVSLQSLYLLGGDLLFNGTATYTPGNQSFTANGSMTLNLSAASSVTLQMTLDVSGTETTFQLLDKPSDNDTLTNPFEDMFNVQLNDIDLSGTISKPNGQSQATTSYTLSGSVYLGTGGLRSDLTGSISFDQGKAVLASLNLVAGQAGLSISDVFSDIIQPGDSTSGSWPSGYGDLTLDSACIYYATQKFQQGTQTYLPGYHISADIDIFGEPFSITADLGDRTGIAIAGQMTDPLNLEFLQLTNELPNPAPAPPPTTTGPSLTINTTSGQTIYEVDAGVQLFDIPSINATLKYQAGSFSGSLKYQGTFLGVSDPDVTVTYADGHFSLSGWKMLQDMQSQIDLAQQICNASEKDTSCCKKLVDLAFDKTVNTKFHFSLGNASMQNGTLVFEVTWTYDISVVIPGDTLNLPDIPLPNMSIQVPPPYNLDNLGGTLEEFILKNAEATGAALLQPANAAKFAELIGAMAAESWSKETIARLICRKADPSNVEEQGESEAKDDQDDMNSPDNPGNKSIGASDDTTSSTDLGSALDSLSDAIDAATAFGTFISGVLDFLGKLLNAFTGNSTVSGYQSDAEAQKAKVAAKLKAAQDFMGSVLNLSTASPGPPSNFVSSDETGCEVEVDWSAYLPDTSGFNYDNFNNVVWEIKIGLVDDATDASMHDLTSTSTAFTIFYSDPSFAFVSTVYTYIRARATSTDGQVFYSANWTRAQPATHTPWLHPVASVGLQVSTSDPCSCSVTAPNCPAGSYRVEVVSDAISPAKLYQADVSLASAGTLSSTIGIFDFKVPASCVMLCIGRVKAVSTDPTTSHDSTYTDSQILPLAAAPTNLQAVYSQPSVTVSWDQAGTGTDDFDVFVIKADGTVDTTVVATPETAPDGQRQASLTGPSIVQGATLTIAARAKPVSGILSLFAVLTYDIPSLPIPEIDPATYYDMDGQQLHLVFTYPIQSFSPLPVLVNLTTPSTTTEVADSPPTYVGTTGTIVLNVSLDVARQAPSITIASVDTSLSETGAFSEPWQFPTIPQSLPACAPSASFTSAGSVQVAWSWATIPEATAQQVTLIVAGQQTPNPITTMVQRPITVATFTMDQVNNLFTPGQSVTIQCTSFAVGLSGDSTTITYSIPGSGSCTPFSLNTTNTITSNCTMTSLSPGSTNSMQVWWGGTNGAVETVYLPNGSWLDEKAQQWQQFAGPSTVPDTGSCMACTSRDPSQQEVWWITETGAIDGQYWYNDGQGWRSPGTGGGGPYPFNKPGQASTNMGGSVKSLSRGDSGMDMWWVDPTGAIGNARWNGSSGWGNVFNAAPAGTAGFDPSISQLTAQSLDGITVDLFCVAPDGSIVGASSNESNAPGPYTLCNIASTGNAQVGGGLTSIYMSSQQLALFWTTPQANVEMAILTKDSTAASGWDMQQQSLTEAGSTLGGTAIAACLTGTSQFSVWWIGQCSDLRRIDVDLSKAATKWPVFEELGPGSCGQVRSLIAQRVSSTQIEVLYVDTNSAIQGMSSGH</sequence>
<feature type="compositionally biased region" description="Low complexity" evidence="1">
    <location>
        <begin position="2523"/>
        <end position="2534"/>
    </location>
</feature>
<reference evidence="2 3" key="1">
    <citation type="journal article" date="2025" name="Microbiol. Resour. Announc.">
        <title>Draft genome sequences for Neonectria magnoliae and Neonectria punicea, canker pathogens of Liriodendron tulipifera and Acer saccharum in West Virginia.</title>
        <authorList>
            <person name="Petronek H.M."/>
            <person name="Kasson M.T."/>
            <person name="Metheny A.M."/>
            <person name="Stauder C.M."/>
            <person name="Lovett B."/>
            <person name="Lynch S.C."/>
            <person name="Garnas J.R."/>
            <person name="Kasson L.R."/>
            <person name="Stajich J.E."/>
        </authorList>
    </citation>
    <scope>NUCLEOTIDE SEQUENCE [LARGE SCALE GENOMIC DNA]</scope>
    <source>
        <strain evidence="2 3">NRRL 64651</strain>
    </source>
</reference>
<dbReference type="EMBL" id="JAZAVK010000036">
    <property type="protein sequence ID" value="KAK7428869.1"/>
    <property type="molecule type" value="Genomic_DNA"/>
</dbReference>
<organism evidence="2 3">
    <name type="scientific">Neonectria magnoliae</name>
    <dbReference type="NCBI Taxonomy" id="2732573"/>
    <lineage>
        <taxon>Eukaryota</taxon>
        <taxon>Fungi</taxon>
        <taxon>Dikarya</taxon>
        <taxon>Ascomycota</taxon>
        <taxon>Pezizomycotina</taxon>
        <taxon>Sordariomycetes</taxon>
        <taxon>Hypocreomycetidae</taxon>
        <taxon>Hypocreales</taxon>
        <taxon>Nectriaceae</taxon>
        <taxon>Neonectria</taxon>
    </lineage>
</organism>
<name>A0ABR1I774_9HYPO</name>
<evidence type="ECO:0000256" key="1">
    <source>
        <dbReference type="SAM" id="MobiDB-lite"/>
    </source>
</evidence>
<dbReference type="SUPFAM" id="SSF89372">
    <property type="entry name" value="Fucose-specific lectin"/>
    <property type="match status" value="2"/>
</dbReference>
<accession>A0ABR1I774</accession>
<dbReference type="InterPro" id="IPR036866">
    <property type="entry name" value="RibonucZ/Hydroxyglut_hydro"/>
</dbReference>
<dbReference type="Gene3D" id="2.120.10.70">
    <property type="entry name" value="Fucose-specific lectin"/>
    <property type="match status" value="1"/>
</dbReference>
<keyword evidence="3" id="KW-1185">Reference proteome</keyword>
<dbReference type="Gene3D" id="3.60.15.10">
    <property type="entry name" value="Ribonuclease Z/Hydroxyacylglutathione hydrolase-like"/>
    <property type="match status" value="1"/>
</dbReference>
<evidence type="ECO:0000313" key="2">
    <source>
        <dbReference type="EMBL" id="KAK7428869.1"/>
    </source>
</evidence>
<gene>
    <name evidence="2" type="ORF">QQZ08_004639</name>
</gene>
<feature type="region of interest" description="Disordered" evidence="1">
    <location>
        <begin position="2494"/>
        <end position="2534"/>
    </location>
</feature>
<protein>
    <submittedName>
        <fullName evidence="2">Uncharacterized protein</fullName>
    </submittedName>
</protein>
<proteinExistence type="predicted"/>